<gene>
    <name evidence="5" type="primary">btrR_1</name>
    <name evidence="5" type="ORF">Pan44_11420</name>
</gene>
<dbReference type="EMBL" id="CP036271">
    <property type="protein sequence ID" value="QDT53127.1"/>
    <property type="molecule type" value="Genomic_DNA"/>
</dbReference>
<evidence type="ECO:0000256" key="4">
    <source>
        <dbReference type="RuleBase" id="RU004508"/>
    </source>
</evidence>
<dbReference type="Gene3D" id="3.90.1150.10">
    <property type="entry name" value="Aspartate Aminotransferase, domain 1"/>
    <property type="match status" value="1"/>
</dbReference>
<dbReference type="InterPro" id="IPR015424">
    <property type="entry name" value="PyrdxlP-dep_Trfase"/>
</dbReference>
<dbReference type="PANTHER" id="PTHR30244:SF34">
    <property type="entry name" value="DTDP-4-AMINO-4,6-DIDEOXYGALACTOSE TRANSAMINASE"/>
    <property type="match status" value="1"/>
</dbReference>
<dbReference type="KEGG" id="ccos:Pan44_11420"/>
<feature type="active site" description="Proton acceptor" evidence="2">
    <location>
        <position position="199"/>
    </location>
</feature>
<dbReference type="RefSeq" id="WP_197453885.1">
    <property type="nucleotide sequence ID" value="NZ_CP036271.1"/>
</dbReference>
<dbReference type="Pfam" id="PF01041">
    <property type="entry name" value="DegT_DnrJ_EryC1"/>
    <property type="match status" value="1"/>
</dbReference>
<dbReference type="SUPFAM" id="SSF53383">
    <property type="entry name" value="PLP-dependent transferases"/>
    <property type="match status" value="1"/>
</dbReference>
<keyword evidence="6" id="KW-1185">Reference proteome</keyword>
<keyword evidence="5" id="KW-0808">Transferase</keyword>
<keyword evidence="5" id="KW-0032">Aminotransferase</keyword>
<reference evidence="5 6" key="1">
    <citation type="submission" date="2019-02" db="EMBL/GenBank/DDBJ databases">
        <title>Deep-cultivation of Planctomycetes and their phenomic and genomic characterization uncovers novel biology.</title>
        <authorList>
            <person name="Wiegand S."/>
            <person name="Jogler M."/>
            <person name="Boedeker C."/>
            <person name="Pinto D."/>
            <person name="Vollmers J."/>
            <person name="Rivas-Marin E."/>
            <person name="Kohn T."/>
            <person name="Peeters S.H."/>
            <person name="Heuer A."/>
            <person name="Rast P."/>
            <person name="Oberbeckmann S."/>
            <person name="Bunk B."/>
            <person name="Jeske O."/>
            <person name="Meyerdierks A."/>
            <person name="Storesund J.E."/>
            <person name="Kallscheuer N."/>
            <person name="Luecker S."/>
            <person name="Lage O.M."/>
            <person name="Pohl T."/>
            <person name="Merkel B.J."/>
            <person name="Hornburger P."/>
            <person name="Mueller R.-W."/>
            <person name="Bruemmer F."/>
            <person name="Labrenz M."/>
            <person name="Spormann A.M."/>
            <person name="Op den Camp H."/>
            <person name="Overmann J."/>
            <person name="Amann R."/>
            <person name="Jetten M.S.M."/>
            <person name="Mascher T."/>
            <person name="Medema M.H."/>
            <person name="Devos D.P."/>
            <person name="Kaster A.-K."/>
            <person name="Ovreas L."/>
            <person name="Rohde M."/>
            <person name="Galperin M.Y."/>
            <person name="Jogler C."/>
        </authorList>
    </citation>
    <scope>NUCLEOTIDE SEQUENCE [LARGE SCALE GENOMIC DNA]</scope>
    <source>
        <strain evidence="5 6">Pan44</strain>
    </source>
</reference>
<evidence type="ECO:0000256" key="2">
    <source>
        <dbReference type="PIRSR" id="PIRSR000390-1"/>
    </source>
</evidence>
<dbReference type="InterPro" id="IPR015422">
    <property type="entry name" value="PyrdxlP-dep_Trfase_small"/>
</dbReference>
<dbReference type="AlphaFoldDB" id="A0A517SAG9"/>
<evidence type="ECO:0000313" key="6">
    <source>
        <dbReference type="Proteomes" id="UP000315700"/>
    </source>
</evidence>
<dbReference type="Proteomes" id="UP000315700">
    <property type="component" value="Chromosome"/>
</dbReference>
<comment type="similarity">
    <text evidence="1 4">Belongs to the DegT/DnrJ/EryC1 family.</text>
</comment>
<sequence length="410" mass="45525">MTRSSDDRCLPVPQAQALSFPGWPEFDEQQRAAVNDVLMSGRVNYWTGDEVRAFESEYAASLEVPHAIAVSNGTVALEVALRALRIRSGHEVIVPSRTFLATASSVALLGATPVFADVDKASGNVTASTIEPLITPRTRAIIVVHVAGWPCEMDAIADLARRRRLPLIEDCAQAHGALYRGRPVGTLGDIGCFSFCQDKILTTGGEGGLIVTARDDIWKHAWSLKDHGKSWDAVHNRKHSTLFKWLHEIVGTNGRLTEMQAAIGRIQLRRLPEWVAARRRNAEILDRRLADLPGLRLVEIPEHLHHSYYKYYAFIEPTELPADCTRDHIAAAIQKRGVPCGPGSCGEIYRELAMKPFMPKHRRLVAQRLGETSLMFQVHPTLDVMHMELMAAHIRDVFEQLTTQSAPCAA</sequence>
<evidence type="ECO:0000313" key="5">
    <source>
        <dbReference type="EMBL" id="QDT53127.1"/>
    </source>
</evidence>
<evidence type="ECO:0000256" key="1">
    <source>
        <dbReference type="ARBA" id="ARBA00037999"/>
    </source>
</evidence>
<dbReference type="EC" id="2.6.1.100" evidence="5"/>
<dbReference type="GO" id="GO:0008483">
    <property type="term" value="F:transaminase activity"/>
    <property type="evidence" value="ECO:0007669"/>
    <property type="project" value="UniProtKB-KW"/>
</dbReference>
<dbReference type="GO" id="GO:0000271">
    <property type="term" value="P:polysaccharide biosynthetic process"/>
    <property type="evidence" value="ECO:0007669"/>
    <property type="project" value="TreeGrafter"/>
</dbReference>
<accession>A0A517SAG9</accession>
<keyword evidence="3 4" id="KW-0663">Pyridoxal phosphate</keyword>
<dbReference type="PIRSF" id="PIRSF000390">
    <property type="entry name" value="PLP_StrS"/>
    <property type="match status" value="1"/>
</dbReference>
<dbReference type="InParanoid" id="A0A517SAG9"/>
<evidence type="ECO:0000256" key="3">
    <source>
        <dbReference type="PIRSR" id="PIRSR000390-2"/>
    </source>
</evidence>
<dbReference type="InterPro" id="IPR000653">
    <property type="entry name" value="DegT/StrS_aminotransferase"/>
</dbReference>
<dbReference type="InterPro" id="IPR015421">
    <property type="entry name" value="PyrdxlP-dep_Trfase_major"/>
</dbReference>
<organism evidence="5 6">
    <name type="scientific">Caulifigura coniformis</name>
    <dbReference type="NCBI Taxonomy" id="2527983"/>
    <lineage>
        <taxon>Bacteria</taxon>
        <taxon>Pseudomonadati</taxon>
        <taxon>Planctomycetota</taxon>
        <taxon>Planctomycetia</taxon>
        <taxon>Planctomycetales</taxon>
        <taxon>Planctomycetaceae</taxon>
        <taxon>Caulifigura</taxon>
    </lineage>
</organism>
<dbReference type="PANTHER" id="PTHR30244">
    <property type="entry name" value="TRANSAMINASE"/>
    <property type="match status" value="1"/>
</dbReference>
<feature type="modified residue" description="N6-(pyridoxal phosphate)lysine" evidence="3">
    <location>
        <position position="199"/>
    </location>
</feature>
<dbReference type="Gene3D" id="3.40.640.10">
    <property type="entry name" value="Type I PLP-dependent aspartate aminotransferase-like (Major domain)"/>
    <property type="match status" value="1"/>
</dbReference>
<protein>
    <submittedName>
        <fullName evidence="5">L-glutamine:2-deoxy-scyllo-inosose aminotransferase</fullName>
        <ecNumber evidence="5">2.6.1.100</ecNumber>
    </submittedName>
</protein>
<dbReference type="GO" id="GO:0030170">
    <property type="term" value="F:pyridoxal phosphate binding"/>
    <property type="evidence" value="ECO:0007669"/>
    <property type="project" value="TreeGrafter"/>
</dbReference>
<name>A0A517SAG9_9PLAN</name>
<dbReference type="CDD" id="cd00616">
    <property type="entry name" value="AHBA_syn"/>
    <property type="match status" value="1"/>
</dbReference>
<proteinExistence type="inferred from homology"/>